<accession>A0A6G9XQ80</accession>
<keyword evidence="1" id="KW-0732">Signal</keyword>
<sequence length="151" mass="15304">MVVRAGTLVPALLCAAALAGSGQAQASADDSGGCRVGSMMSGRLVPGTGSVGQSIRREVDLRECTSPLLPGVDAARVTVTVPFNAPGALSTAELAWSDGTRSTATGYGNGLWAITTGPATGHAIHLHTADTWNGWYLSYADVLVTSATFIA</sequence>
<dbReference type="AlphaFoldDB" id="A0A6G9XQ80"/>
<proteinExistence type="predicted"/>
<dbReference type="Proteomes" id="UP000501705">
    <property type="component" value="Chromosome"/>
</dbReference>
<reference evidence="2 3" key="1">
    <citation type="journal article" date="2019" name="ACS Chem. Biol.">
        <title>Identification and Mobilization of a Cryptic Antibiotic Biosynthesis Gene Locus from a Human-Pathogenic Nocardia Isolate.</title>
        <authorList>
            <person name="Herisse M."/>
            <person name="Ishida K."/>
            <person name="Porter J.L."/>
            <person name="Howden B."/>
            <person name="Hertweck C."/>
            <person name="Stinear T.P."/>
            <person name="Pidot S.J."/>
        </authorList>
    </citation>
    <scope>NUCLEOTIDE SEQUENCE [LARGE SCALE GENOMIC DNA]</scope>
    <source>
        <strain evidence="2 3">AUSMDU00024985</strain>
    </source>
</reference>
<evidence type="ECO:0000313" key="2">
    <source>
        <dbReference type="EMBL" id="QIS03078.1"/>
    </source>
</evidence>
<evidence type="ECO:0000313" key="3">
    <source>
        <dbReference type="Proteomes" id="UP000501705"/>
    </source>
</evidence>
<protein>
    <submittedName>
        <fullName evidence="2">Uncharacterized protein</fullName>
    </submittedName>
</protein>
<feature type="chain" id="PRO_5026096853" evidence="1">
    <location>
        <begin position="27"/>
        <end position="151"/>
    </location>
</feature>
<feature type="signal peptide" evidence="1">
    <location>
        <begin position="1"/>
        <end position="26"/>
    </location>
</feature>
<dbReference type="EMBL" id="CP046171">
    <property type="protein sequence ID" value="QIS03078.1"/>
    <property type="molecule type" value="Genomic_DNA"/>
</dbReference>
<name>A0A6G9XQ80_NOCBR</name>
<evidence type="ECO:0000256" key="1">
    <source>
        <dbReference type="SAM" id="SignalP"/>
    </source>
</evidence>
<organism evidence="2 3">
    <name type="scientific">Nocardia brasiliensis</name>
    <dbReference type="NCBI Taxonomy" id="37326"/>
    <lineage>
        <taxon>Bacteria</taxon>
        <taxon>Bacillati</taxon>
        <taxon>Actinomycetota</taxon>
        <taxon>Actinomycetes</taxon>
        <taxon>Mycobacteriales</taxon>
        <taxon>Nocardiaceae</taxon>
        <taxon>Nocardia</taxon>
    </lineage>
</organism>
<gene>
    <name evidence="2" type="ORF">F5X71_12825</name>
</gene>
<dbReference type="RefSeq" id="WP_167462147.1">
    <property type="nucleotide sequence ID" value="NZ_CP046171.1"/>
</dbReference>